<accession>A0A8I2KND9</accession>
<organism evidence="2 4">
    <name type="scientific">Pseudoalteromonas maricaloris</name>
    <dbReference type="NCBI Taxonomy" id="184924"/>
    <lineage>
        <taxon>Bacteria</taxon>
        <taxon>Pseudomonadati</taxon>
        <taxon>Pseudomonadota</taxon>
        <taxon>Gammaproteobacteria</taxon>
        <taxon>Alteromonadales</taxon>
        <taxon>Pseudoalteromonadaceae</taxon>
        <taxon>Pseudoalteromonas</taxon>
    </lineage>
</organism>
<evidence type="ECO:0000313" key="2">
    <source>
        <dbReference type="EMBL" id="NLR24320.1"/>
    </source>
</evidence>
<dbReference type="Proteomes" id="UP001304419">
    <property type="component" value="Chromosome 1"/>
</dbReference>
<keyword evidence="1" id="KW-1133">Transmembrane helix</keyword>
<name>A0A8I2KND9_9GAMM</name>
<reference evidence="2" key="1">
    <citation type="submission" date="2019-10" db="EMBL/GenBank/DDBJ databases">
        <authorList>
            <person name="Paulsen S."/>
        </authorList>
    </citation>
    <scope>NUCLEOTIDE SEQUENCE</scope>
    <source>
        <strain evidence="2">LMG 19692</strain>
    </source>
</reference>
<dbReference type="AlphaFoldDB" id="A0A8I2KND9"/>
<feature type="transmembrane region" description="Helical" evidence="1">
    <location>
        <begin position="7"/>
        <end position="28"/>
    </location>
</feature>
<evidence type="ECO:0000313" key="5">
    <source>
        <dbReference type="Proteomes" id="UP001304419"/>
    </source>
</evidence>
<proteinExistence type="predicted"/>
<dbReference type="RefSeq" id="WP_130125827.1">
    <property type="nucleotide sequence ID" value="NZ_CBCSDF010000031.1"/>
</dbReference>
<protein>
    <submittedName>
        <fullName evidence="2">Uncharacterized protein</fullName>
    </submittedName>
</protein>
<dbReference type="Proteomes" id="UP000646877">
    <property type="component" value="Unassembled WGS sequence"/>
</dbReference>
<keyword evidence="1" id="KW-0812">Transmembrane</keyword>
<evidence type="ECO:0000313" key="3">
    <source>
        <dbReference type="EMBL" id="WOX27910.1"/>
    </source>
</evidence>
<evidence type="ECO:0000256" key="1">
    <source>
        <dbReference type="SAM" id="Phobius"/>
    </source>
</evidence>
<feature type="transmembrane region" description="Helical" evidence="1">
    <location>
        <begin position="34"/>
        <end position="57"/>
    </location>
</feature>
<evidence type="ECO:0000313" key="4">
    <source>
        <dbReference type="Proteomes" id="UP000646877"/>
    </source>
</evidence>
<gene>
    <name evidence="2" type="ORF">F9Y85_24015</name>
    <name evidence="3" type="ORF">R5H13_14820</name>
</gene>
<dbReference type="EMBL" id="CP137578">
    <property type="protein sequence ID" value="WOX27910.1"/>
    <property type="molecule type" value="Genomic_DNA"/>
</dbReference>
<dbReference type="EMBL" id="WEIA01000029">
    <property type="protein sequence ID" value="NLR24320.1"/>
    <property type="molecule type" value="Genomic_DNA"/>
</dbReference>
<keyword evidence="5" id="KW-1185">Reference proteome</keyword>
<keyword evidence="1" id="KW-0472">Membrane</keyword>
<feature type="transmembrane region" description="Helical" evidence="1">
    <location>
        <begin position="86"/>
        <end position="111"/>
    </location>
</feature>
<reference evidence="3 5" key="2">
    <citation type="submission" date="2023-10" db="EMBL/GenBank/DDBJ databases">
        <title>To unveil natural product biosynthetic capacity in Pseudoalteromonas.</title>
        <authorList>
            <person name="Wang J."/>
        </authorList>
    </citation>
    <scope>NUCLEOTIDE SEQUENCE [LARGE SCALE GENOMIC DNA]</scope>
    <source>
        <strain evidence="3 5">DSM 15914</strain>
    </source>
</reference>
<sequence length="121" mass="13104">MKRMLIIYLFASWGCTGLAWINGAILLWDGFDNAEYRAITFAVALLFGLIGGTVFGVERSLRRIYRCSDNTSEGQGGAKSSSAWTLLYVCLIFGTLLIGVIMGSGLVAIVGRLQSGFHIFG</sequence>